<dbReference type="Proteomes" id="UP001632038">
    <property type="component" value="Unassembled WGS sequence"/>
</dbReference>
<name>A0ABD3BW10_9LAMI</name>
<evidence type="ECO:0000313" key="1">
    <source>
        <dbReference type="EMBL" id="KAL3621695.1"/>
    </source>
</evidence>
<comment type="caution">
    <text evidence="1">The sequence shown here is derived from an EMBL/GenBank/DDBJ whole genome shotgun (WGS) entry which is preliminary data.</text>
</comment>
<reference evidence="2" key="1">
    <citation type="journal article" date="2024" name="IScience">
        <title>Strigolactones Initiate the Formation of Haustorium-like Structures in Castilleja.</title>
        <authorList>
            <person name="Buerger M."/>
            <person name="Peterson D."/>
            <person name="Chory J."/>
        </authorList>
    </citation>
    <scope>NUCLEOTIDE SEQUENCE [LARGE SCALE GENOMIC DNA]</scope>
</reference>
<accession>A0ABD3BW10</accession>
<evidence type="ECO:0000313" key="2">
    <source>
        <dbReference type="Proteomes" id="UP001632038"/>
    </source>
</evidence>
<keyword evidence="2" id="KW-1185">Reference proteome</keyword>
<gene>
    <name evidence="1" type="ORF">CASFOL_034355</name>
</gene>
<proteinExistence type="predicted"/>
<dbReference type="AlphaFoldDB" id="A0ABD3BW10"/>
<protein>
    <submittedName>
        <fullName evidence="1">Uncharacterized protein</fullName>
    </submittedName>
</protein>
<dbReference type="EMBL" id="JAVIJP010000063">
    <property type="protein sequence ID" value="KAL3621695.1"/>
    <property type="molecule type" value="Genomic_DNA"/>
</dbReference>
<sequence>MCETSFLCMTFYTIIKPTNKINNLQAENDAIGHELQKQLEDAET</sequence>
<organism evidence="1 2">
    <name type="scientific">Castilleja foliolosa</name>
    <dbReference type="NCBI Taxonomy" id="1961234"/>
    <lineage>
        <taxon>Eukaryota</taxon>
        <taxon>Viridiplantae</taxon>
        <taxon>Streptophyta</taxon>
        <taxon>Embryophyta</taxon>
        <taxon>Tracheophyta</taxon>
        <taxon>Spermatophyta</taxon>
        <taxon>Magnoliopsida</taxon>
        <taxon>eudicotyledons</taxon>
        <taxon>Gunneridae</taxon>
        <taxon>Pentapetalae</taxon>
        <taxon>asterids</taxon>
        <taxon>lamiids</taxon>
        <taxon>Lamiales</taxon>
        <taxon>Orobanchaceae</taxon>
        <taxon>Pedicularideae</taxon>
        <taxon>Castillejinae</taxon>
        <taxon>Castilleja</taxon>
    </lineage>
</organism>